<feature type="domain" description="AMP-binding enzyme C-terminal" evidence="2">
    <location>
        <begin position="483"/>
        <end position="558"/>
    </location>
</feature>
<comment type="caution">
    <text evidence="3">The sequence shown here is derived from an EMBL/GenBank/DDBJ whole genome shotgun (WGS) entry which is preliminary data.</text>
</comment>
<dbReference type="EMBL" id="JAPDFL010000001">
    <property type="protein sequence ID" value="MCW1930919.1"/>
    <property type="molecule type" value="Genomic_DNA"/>
</dbReference>
<evidence type="ECO:0000313" key="4">
    <source>
        <dbReference type="Proteomes" id="UP001208938"/>
    </source>
</evidence>
<dbReference type="Gene3D" id="3.30.300.30">
    <property type="match status" value="1"/>
</dbReference>
<dbReference type="Pfam" id="PF00501">
    <property type="entry name" value="AMP-binding"/>
    <property type="match status" value="1"/>
</dbReference>
<dbReference type="Pfam" id="PF13193">
    <property type="entry name" value="AMP-binding_C"/>
    <property type="match status" value="1"/>
</dbReference>
<gene>
    <name evidence="3" type="ORF">OKW52_01190</name>
</gene>
<dbReference type="SUPFAM" id="SSF56801">
    <property type="entry name" value="Acetyl-CoA synthetase-like"/>
    <property type="match status" value="1"/>
</dbReference>
<dbReference type="InterPro" id="IPR050237">
    <property type="entry name" value="ATP-dep_AMP-bd_enzyme"/>
</dbReference>
<dbReference type="PANTHER" id="PTHR43767">
    <property type="entry name" value="LONG-CHAIN-FATTY-ACID--COA LIGASE"/>
    <property type="match status" value="1"/>
</dbReference>
<dbReference type="Gene3D" id="3.40.50.12780">
    <property type="entry name" value="N-terminal domain of ligase-like"/>
    <property type="match status" value="1"/>
</dbReference>
<reference evidence="3 4" key="1">
    <citation type="submission" date="2022-10" db="EMBL/GenBank/DDBJ databases">
        <title>Pararhodobacter sp. nov., isolated from marine algae.</title>
        <authorList>
            <person name="Choi B.J."/>
            <person name="Kim J.M."/>
            <person name="Lee J.K."/>
            <person name="Choi D.G."/>
            <person name="Jeon C.O."/>
        </authorList>
    </citation>
    <scope>NUCLEOTIDE SEQUENCE [LARGE SCALE GENOMIC DNA]</scope>
    <source>
        <strain evidence="3 4">ZQ420</strain>
    </source>
</reference>
<protein>
    <submittedName>
        <fullName evidence="3">AMP-binding protein</fullName>
    </submittedName>
</protein>
<evidence type="ECO:0000259" key="2">
    <source>
        <dbReference type="Pfam" id="PF13193"/>
    </source>
</evidence>
<evidence type="ECO:0000313" key="3">
    <source>
        <dbReference type="EMBL" id="MCW1930919.1"/>
    </source>
</evidence>
<feature type="domain" description="AMP-dependent synthetase/ligase" evidence="1">
    <location>
        <begin position="48"/>
        <end position="431"/>
    </location>
</feature>
<dbReference type="InterPro" id="IPR042099">
    <property type="entry name" value="ANL_N_sf"/>
</dbReference>
<dbReference type="PANTHER" id="PTHR43767:SF1">
    <property type="entry name" value="NONRIBOSOMAL PEPTIDE SYNTHASE PES1 (EUROFUNG)-RELATED"/>
    <property type="match status" value="1"/>
</dbReference>
<evidence type="ECO:0000259" key="1">
    <source>
        <dbReference type="Pfam" id="PF00501"/>
    </source>
</evidence>
<name>A0ABT3GTS9_9RHOB</name>
<dbReference type="InterPro" id="IPR025110">
    <property type="entry name" value="AMP-bd_C"/>
</dbReference>
<keyword evidence="4" id="KW-1185">Reference proteome</keyword>
<dbReference type="PROSITE" id="PS00455">
    <property type="entry name" value="AMP_BINDING"/>
    <property type="match status" value="1"/>
</dbReference>
<organism evidence="3 4">
    <name type="scientific">Pararhodobacter zhoushanensis</name>
    <dbReference type="NCBI Taxonomy" id="2479545"/>
    <lineage>
        <taxon>Bacteria</taxon>
        <taxon>Pseudomonadati</taxon>
        <taxon>Pseudomonadota</taxon>
        <taxon>Alphaproteobacteria</taxon>
        <taxon>Rhodobacterales</taxon>
        <taxon>Paracoccaceae</taxon>
        <taxon>Pararhodobacter</taxon>
    </lineage>
</organism>
<sequence>MTFGTARPQTATRPEVRRPIRSLADIEAIEARRYDDVVPVHNTYQMLQRSTALFPDHTALTYLRDGSLDSDVITLTFSDLLADVNRAANALRRLGLKSDETVALLMPSMPEAFVSLFAAQAAGRVCPINYMLAPEHIAHLLDSVNATVLVALGPDPEFDIWAKLPAIRQRSASLREVICIGDAPEPWAHSFAALIAAESPVLSFDVTATRDSIASFFHTGGTTGVPKLVTHTHGNEVHVSWFGGMFYDMGDGDVIINGFPLFHVAGAFVLGGSAIAAGAATLIPSKLGMRSKAFVRDFWPITRRFDVTFLSGGPTFVSTILNRPVGEIDISGVKALFGGGSPMPVETAARFEAAFNVPLRSIYGMTEASGLASVIPRAARRVPGASGWRLPFCEVAVFALSDDGEPDPHTTLPSGVMGALALRGPNISPGYTDPSVTAAAFTAQGWLLTGDMGLVASDGQIVVMGRSKDVIIRSGHNIDPAVIEEALMQHPDVQLCAAVGQPDAYAGELPVAFVQVRPSRTITAQQILEATRGHIPEPAAVPKALYLIDALPLTTTGKIFKPALRRMAVERAFSQQLTALLPDGALESVTCLEEKGARRVEIRLAGDAAPGSEATVAQHMAGFAVPYALVSG</sequence>
<dbReference type="InterPro" id="IPR000873">
    <property type="entry name" value="AMP-dep_synth/lig_dom"/>
</dbReference>
<dbReference type="RefSeq" id="WP_264504085.1">
    <property type="nucleotide sequence ID" value="NZ_JAPDFL010000001.1"/>
</dbReference>
<dbReference type="InterPro" id="IPR045851">
    <property type="entry name" value="AMP-bd_C_sf"/>
</dbReference>
<dbReference type="InterPro" id="IPR020845">
    <property type="entry name" value="AMP-binding_CS"/>
</dbReference>
<accession>A0ABT3GTS9</accession>
<proteinExistence type="predicted"/>
<dbReference type="Proteomes" id="UP001208938">
    <property type="component" value="Unassembled WGS sequence"/>
</dbReference>